<reference evidence="1" key="1">
    <citation type="submission" date="2017-02" db="EMBL/GenBank/DDBJ databases">
        <title>The complete sequence of plasmid pIncX4_WCHEC1622.</title>
        <authorList>
            <person name="Zhao F."/>
            <person name="Feng Y."/>
            <person name="Zong Z."/>
        </authorList>
    </citation>
    <scope>NUCLEOTIDE SEQUENCE</scope>
    <source>
        <strain evidence="1">WCHEC1622</strain>
        <plasmid evidence="1">pIncX4_WCHEC1622</plasmid>
    </source>
</reference>
<protein>
    <submittedName>
        <fullName evidence="1">Uncharacterized protein</fullName>
    </submittedName>
</protein>
<proteinExistence type="predicted"/>
<keyword evidence="1" id="KW-0614">Plasmid</keyword>
<geneLocation type="plasmid" evidence="1">
    <name>pIncX4_WCHEC1622</name>
</geneLocation>
<name>A0A1W6ARZ8_ECOLX</name>
<sequence length="94" mass="10837">MLIKIIKSVFNFYILCVQPLLGLFLVGYSVWRFSDKGICTADKVIVCDTSVLLEPASYFVIGTVVLFVWYIAWQTERSKEEDFKSSIKPEDFVK</sequence>
<dbReference type="AlphaFoldDB" id="A0A1W6ARZ8"/>
<evidence type="ECO:0000313" key="1">
    <source>
        <dbReference type="EMBL" id="ARJ33925.1"/>
    </source>
</evidence>
<organism evidence="1">
    <name type="scientific">Escherichia coli</name>
    <dbReference type="NCBI Taxonomy" id="562"/>
    <lineage>
        <taxon>Bacteria</taxon>
        <taxon>Pseudomonadati</taxon>
        <taxon>Pseudomonadota</taxon>
        <taxon>Gammaproteobacteria</taxon>
        <taxon>Enterobacterales</taxon>
        <taxon>Enterobacteriaceae</taxon>
        <taxon>Escherichia</taxon>
    </lineage>
</organism>
<accession>A0A1W6ARZ8</accession>
<dbReference type="RefSeq" id="WP_032221741.1">
    <property type="nucleotide sequence ID" value="NZ_BGNS01000046.1"/>
</dbReference>
<dbReference type="EMBL" id="KY652381">
    <property type="protein sequence ID" value="ARJ33925.1"/>
    <property type="molecule type" value="Genomic_DNA"/>
</dbReference>